<dbReference type="AlphaFoldDB" id="A0A1I7FU92"/>
<organism evidence="1 2">
    <name type="scientific">Alicyclobacillus macrosporangiidus</name>
    <dbReference type="NCBI Taxonomy" id="392015"/>
    <lineage>
        <taxon>Bacteria</taxon>
        <taxon>Bacillati</taxon>
        <taxon>Bacillota</taxon>
        <taxon>Bacilli</taxon>
        <taxon>Bacillales</taxon>
        <taxon>Alicyclobacillaceae</taxon>
        <taxon>Alicyclobacillus</taxon>
    </lineage>
</organism>
<gene>
    <name evidence="1" type="ORF">SAMN05421543_101456</name>
</gene>
<dbReference type="Proteomes" id="UP000183508">
    <property type="component" value="Unassembled WGS sequence"/>
</dbReference>
<dbReference type="STRING" id="392015.SAMN05421543_101456"/>
<dbReference type="EMBL" id="FPBV01000001">
    <property type="protein sequence ID" value="SFU39720.1"/>
    <property type="molecule type" value="Genomic_DNA"/>
</dbReference>
<accession>A0A1I7FU92</accession>
<evidence type="ECO:0000313" key="1">
    <source>
        <dbReference type="EMBL" id="SFU39720.1"/>
    </source>
</evidence>
<keyword evidence="2" id="KW-1185">Reference proteome</keyword>
<dbReference type="RefSeq" id="WP_139234516.1">
    <property type="nucleotide sequence ID" value="NZ_FPBV01000001.1"/>
</dbReference>
<evidence type="ECO:0000313" key="2">
    <source>
        <dbReference type="Proteomes" id="UP000183508"/>
    </source>
</evidence>
<protein>
    <submittedName>
        <fullName evidence="1">Uncharacterized protein</fullName>
    </submittedName>
</protein>
<reference evidence="2" key="1">
    <citation type="submission" date="2016-10" db="EMBL/GenBank/DDBJ databases">
        <authorList>
            <person name="Varghese N."/>
        </authorList>
    </citation>
    <scope>NUCLEOTIDE SEQUENCE [LARGE SCALE GENOMIC DNA]</scope>
    <source>
        <strain evidence="2">DSM 17980</strain>
    </source>
</reference>
<sequence>MSKPSKSEQARIDALHRELQRKRDTAHRLGIDLTIAGRSYDPYVDTLREVRDHLDDAILRLGRIVTKADT</sequence>
<proteinExistence type="predicted"/>
<name>A0A1I7FU92_9BACL</name>